<feature type="transmembrane region" description="Helical" evidence="2">
    <location>
        <begin position="162"/>
        <end position="179"/>
    </location>
</feature>
<keyword evidence="2" id="KW-1133">Transmembrane helix</keyword>
<comment type="similarity">
    <text evidence="1">Belongs to the YggT family.</text>
</comment>
<accession>A0A0B4XTL5</accession>
<gene>
    <name evidence="3" type="ORF">S7S_18065</name>
</gene>
<keyword evidence="2" id="KW-0472">Membrane</keyword>
<dbReference type="InterPro" id="IPR003425">
    <property type="entry name" value="CCB3/YggT"/>
</dbReference>
<dbReference type="Pfam" id="PF02325">
    <property type="entry name" value="CCB3_YggT"/>
    <property type="match status" value="2"/>
</dbReference>
<protein>
    <recommendedName>
        <fullName evidence="5">YggT family protein</fullName>
    </recommendedName>
</protein>
<sequence length="180" mass="19615">MNPQGALSFLLGTAIDLYIFVLLTRFILQLVRADFYNPISQFIVKASNPVLVPLRKLVPANGNLDLASLVAVLLLVIGKVYLLLVLGGAGGMPPVAALLLYSLRTLAGLLLNYLFFAVLVRVILSWVAPDPYNPFTAIMIQITEPVMAPVRRILPSMGGLDLSPLIVLLIIQFMMILFAV</sequence>
<dbReference type="AlphaFoldDB" id="A0A0B4XTL5"/>
<dbReference type="KEGG" id="apac:S7S_18065"/>
<dbReference type="Proteomes" id="UP000006764">
    <property type="component" value="Chromosome"/>
</dbReference>
<proteinExistence type="inferred from homology"/>
<dbReference type="OrthoDB" id="9806665at2"/>
<feature type="transmembrane region" description="Helical" evidence="2">
    <location>
        <begin position="98"/>
        <end position="124"/>
    </location>
</feature>
<feature type="transmembrane region" description="Helical" evidence="2">
    <location>
        <begin position="7"/>
        <end position="28"/>
    </location>
</feature>
<dbReference type="PANTHER" id="PTHR33219:SF14">
    <property type="entry name" value="PROTEIN COFACTOR ASSEMBLY OF COMPLEX C SUBUNIT B CCB3, CHLOROPLASTIC-RELATED"/>
    <property type="match status" value="1"/>
</dbReference>
<organism evidence="3 4">
    <name type="scientific">Isoalcanivorax pacificus W11-5</name>
    <dbReference type="NCBI Taxonomy" id="391936"/>
    <lineage>
        <taxon>Bacteria</taxon>
        <taxon>Pseudomonadati</taxon>
        <taxon>Pseudomonadota</taxon>
        <taxon>Gammaproteobacteria</taxon>
        <taxon>Oceanospirillales</taxon>
        <taxon>Alcanivoracaceae</taxon>
        <taxon>Isoalcanivorax</taxon>
    </lineage>
</organism>
<reference evidence="3 4" key="1">
    <citation type="journal article" date="2012" name="J. Bacteriol.">
        <title>Genome sequence of an alkane-degrading bacterium, Alcanivorax pacificus type strain W11-5, isolated from deep sea sediment.</title>
        <authorList>
            <person name="Lai Q."/>
            <person name="Shao Z."/>
        </authorList>
    </citation>
    <scope>NUCLEOTIDE SEQUENCE [LARGE SCALE GENOMIC DNA]</scope>
    <source>
        <strain evidence="3 4">W11-5</strain>
    </source>
</reference>
<keyword evidence="2" id="KW-0812">Transmembrane</keyword>
<dbReference type="STRING" id="391936.S7S_18065"/>
<name>A0A0B4XTL5_9GAMM</name>
<dbReference type="EMBL" id="CP004387">
    <property type="protein sequence ID" value="AJD50025.1"/>
    <property type="molecule type" value="Genomic_DNA"/>
</dbReference>
<dbReference type="HOGENOM" id="CLU_089905_1_0_6"/>
<keyword evidence="4" id="KW-1185">Reference proteome</keyword>
<dbReference type="GO" id="GO:0016020">
    <property type="term" value="C:membrane"/>
    <property type="evidence" value="ECO:0007669"/>
    <property type="project" value="InterPro"/>
</dbReference>
<dbReference type="RefSeq" id="WP_008734594.1">
    <property type="nucleotide sequence ID" value="NZ_CP004387.1"/>
</dbReference>
<dbReference type="PANTHER" id="PTHR33219">
    <property type="entry name" value="YLMG HOMOLOG PROTEIN 2, CHLOROPLASTIC"/>
    <property type="match status" value="1"/>
</dbReference>
<evidence type="ECO:0008006" key="5">
    <source>
        <dbReference type="Google" id="ProtNLM"/>
    </source>
</evidence>
<evidence type="ECO:0000256" key="2">
    <source>
        <dbReference type="SAM" id="Phobius"/>
    </source>
</evidence>
<evidence type="ECO:0000313" key="4">
    <source>
        <dbReference type="Proteomes" id="UP000006764"/>
    </source>
</evidence>
<evidence type="ECO:0000256" key="1">
    <source>
        <dbReference type="ARBA" id="ARBA00010894"/>
    </source>
</evidence>
<evidence type="ECO:0000313" key="3">
    <source>
        <dbReference type="EMBL" id="AJD50025.1"/>
    </source>
</evidence>
<feature type="transmembrane region" description="Helical" evidence="2">
    <location>
        <begin position="66"/>
        <end position="86"/>
    </location>
</feature>